<proteinExistence type="predicted"/>
<keyword evidence="2" id="KW-1185">Reference proteome</keyword>
<dbReference type="PANTHER" id="PTHR22744:SF14">
    <property type="entry name" value="BTB DOMAIN-CONTAINING PROTEIN-RELATED"/>
    <property type="match status" value="1"/>
</dbReference>
<dbReference type="AlphaFoldDB" id="A0A2A6CRP4"/>
<dbReference type="OrthoDB" id="437903at2759"/>
<accession>A0A8R1YTW4</accession>
<accession>A0A2A6CRP4</accession>
<reference evidence="2" key="1">
    <citation type="journal article" date="2008" name="Nat. Genet.">
        <title>The Pristionchus pacificus genome provides a unique perspective on nematode lifestyle and parasitism.</title>
        <authorList>
            <person name="Dieterich C."/>
            <person name="Clifton S.W."/>
            <person name="Schuster L.N."/>
            <person name="Chinwalla A."/>
            <person name="Delehaunty K."/>
            <person name="Dinkelacker I."/>
            <person name="Fulton L."/>
            <person name="Fulton R."/>
            <person name="Godfrey J."/>
            <person name="Minx P."/>
            <person name="Mitreva M."/>
            <person name="Roeseler W."/>
            <person name="Tian H."/>
            <person name="Witte H."/>
            <person name="Yang S.P."/>
            <person name="Wilson R.K."/>
            <person name="Sommer R.J."/>
        </authorList>
    </citation>
    <scope>NUCLEOTIDE SEQUENCE [LARGE SCALE GENOMIC DNA]</scope>
    <source>
        <strain evidence="2">PS312</strain>
    </source>
</reference>
<protein>
    <submittedName>
        <fullName evidence="1">Uncharacterized protein</fullName>
    </submittedName>
</protein>
<sequence length="128" mass="14678">MAKIEHDQEFYNILNMVYGFDSIPLSACNVNRILVLANRFDLKIVEDRVVNFLLSSSHSISIHQRLLIADQNGINFLKMKLISQYTRQQVKELGESTVWVQLSGETTRAVMMKVCSFDPIETITLLDN</sequence>
<dbReference type="PANTHER" id="PTHR22744">
    <property type="entry name" value="HELIX LOOP HELIX PROTEIN 21-RELATED"/>
    <property type="match status" value="1"/>
</dbReference>
<reference evidence="1" key="2">
    <citation type="submission" date="2022-06" db="UniProtKB">
        <authorList>
            <consortium name="EnsemblMetazoa"/>
        </authorList>
    </citation>
    <scope>IDENTIFICATION</scope>
    <source>
        <strain evidence="1">PS312</strain>
    </source>
</reference>
<name>A0A2A6CRP4_PRIPA</name>
<evidence type="ECO:0000313" key="1">
    <source>
        <dbReference type="EnsemblMetazoa" id="PPA37800.1"/>
    </source>
</evidence>
<organism evidence="1 2">
    <name type="scientific">Pristionchus pacificus</name>
    <name type="common">Parasitic nematode worm</name>
    <dbReference type="NCBI Taxonomy" id="54126"/>
    <lineage>
        <taxon>Eukaryota</taxon>
        <taxon>Metazoa</taxon>
        <taxon>Ecdysozoa</taxon>
        <taxon>Nematoda</taxon>
        <taxon>Chromadorea</taxon>
        <taxon>Rhabditida</taxon>
        <taxon>Rhabditina</taxon>
        <taxon>Diplogasteromorpha</taxon>
        <taxon>Diplogasteroidea</taxon>
        <taxon>Neodiplogasteridae</taxon>
        <taxon>Pristionchus</taxon>
    </lineage>
</organism>
<dbReference type="Proteomes" id="UP000005239">
    <property type="component" value="Unassembled WGS sequence"/>
</dbReference>
<dbReference type="EnsemblMetazoa" id="PPA37800.1">
    <property type="protein sequence ID" value="PPA37800.1"/>
    <property type="gene ID" value="WBGene00276169"/>
</dbReference>
<evidence type="ECO:0000313" key="2">
    <source>
        <dbReference type="Proteomes" id="UP000005239"/>
    </source>
</evidence>
<gene>
    <name evidence="1" type="primary">WBGene00276169</name>
</gene>